<dbReference type="EMBL" id="JAULSW010000009">
    <property type="protein sequence ID" value="KAK3369858.1"/>
    <property type="molecule type" value="Genomic_DNA"/>
</dbReference>
<organism evidence="2 3">
    <name type="scientific">Podospora didyma</name>
    <dbReference type="NCBI Taxonomy" id="330526"/>
    <lineage>
        <taxon>Eukaryota</taxon>
        <taxon>Fungi</taxon>
        <taxon>Dikarya</taxon>
        <taxon>Ascomycota</taxon>
        <taxon>Pezizomycotina</taxon>
        <taxon>Sordariomycetes</taxon>
        <taxon>Sordariomycetidae</taxon>
        <taxon>Sordariales</taxon>
        <taxon>Podosporaceae</taxon>
        <taxon>Podospora</taxon>
    </lineage>
</organism>
<evidence type="ECO:0000313" key="3">
    <source>
        <dbReference type="Proteomes" id="UP001285441"/>
    </source>
</evidence>
<accession>A0AAE0K4A0</accession>
<feature type="transmembrane region" description="Helical" evidence="1">
    <location>
        <begin position="194"/>
        <end position="219"/>
    </location>
</feature>
<feature type="transmembrane region" description="Helical" evidence="1">
    <location>
        <begin position="240"/>
        <end position="264"/>
    </location>
</feature>
<keyword evidence="1" id="KW-0812">Transmembrane</keyword>
<evidence type="ECO:0000256" key="1">
    <source>
        <dbReference type="SAM" id="Phobius"/>
    </source>
</evidence>
<proteinExistence type="predicted"/>
<reference evidence="2" key="1">
    <citation type="journal article" date="2023" name="Mol. Phylogenet. Evol.">
        <title>Genome-scale phylogeny and comparative genomics of the fungal order Sordariales.</title>
        <authorList>
            <person name="Hensen N."/>
            <person name="Bonometti L."/>
            <person name="Westerberg I."/>
            <person name="Brannstrom I.O."/>
            <person name="Guillou S."/>
            <person name="Cros-Aarteil S."/>
            <person name="Calhoun S."/>
            <person name="Haridas S."/>
            <person name="Kuo A."/>
            <person name="Mondo S."/>
            <person name="Pangilinan J."/>
            <person name="Riley R."/>
            <person name="LaButti K."/>
            <person name="Andreopoulos B."/>
            <person name="Lipzen A."/>
            <person name="Chen C."/>
            <person name="Yan M."/>
            <person name="Daum C."/>
            <person name="Ng V."/>
            <person name="Clum A."/>
            <person name="Steindorff A."/>
            <person name="Ohm R.A."/>
            <person name="Martin F."/>
            <person name="Silar P."/>
            <person name="Natvig D.O."/>
            <person name="Lalanne C."/>
            <person name="Gautier V."/>
            <person name="Ament-Velasquez S.L."/>
            <person name="Kruys A."/>
            <person name="Hutchinson M.I."/>
            <person name="Powell A.J."/>
            <person name="Barry K."/>
            <person name="Miller A.N."/>
            <person name="Grigoriev I.V."/>
            <person name="Debuchy R."/>
            <person name="Gladieux P."/>
            <person name="Hiltunen Thoren M."/>
            <person name="Johannesson H."/>
        </authorList>
    </citation>
    <scope>NUCLEOTIDE SEQUENCE</scope>
    <source>
        <strain evidence="2">CBS 232.78</strain>
    </source>
</reference>
<feature type="transmembrane region" description="Helical" evidence="1">
    <location>
        <begin position="289"/>
        <end position="311"/>
    </location>
</feature>
<protein>
    <submittedName>
        <fullName evidence="2">Uncharacterized protein</fullName>
    </submittedName>
</protein>
<keyword evidence="1" id="KW-0472">Membrane</keyword>
<feature type="transmembrane region" description="Helical" evidence="1">
    <location>
        <begin position="149"/>
        <end position="174"/>
    </location>
</feature>
<reference evidence="2" key="2">
    <citation type="submission" date="2023-06" db="EMBL/GenBank/DDBJ databases">
        <authorList>
            <consortium name="Lawrence Berkeley National Laboratory"/>
            <person name="Haridas S."/>
            <person name="Hensen N."/>
            <person name="Bonometti L."/>
            <person name="Westerberg I."/>
            <person name="Brannstrom I.O."/>
            <person name="Guillou S."/>
            <person name="Cros-Aarteil S."/>
            <person name="Calhoun S."/>
            <person name="Kuo A."/>
            <person name="Mondo S."/>
            <person name="Pangilinan J."/>
            <person name="Riley R."/>
            <person name="LaButti K."/>
            <person name="Andreopoulos B."/>
            <person name="Lipzen A."/>
            <person name="Chen C."/>
            <person name="Yanf M."/>
            <person name="Daum C."/>
            <person name="Ng V."/>
            <person name="Clum A."/>
            <person name="Steindorff A."/>
            <person name="Ohm R."/>
            <person name="Martin F."/>
            <person name="Silar P."/>
            <person name="Natvig D."/>
            <person name="Lalanne C."/>
            <person name="Gautier V."/>
            <person name="Ament-velasquez S.L."/>
            <person name="Kruys A."/>
            <person name="Hutchinson M.I."/>
            <person name="Powell A.J."/>
            <person name="Barry K."/>
            <person name="Miller A.N."/>
            <person name="Grigoriev I.V."/>
            <person name="Debuchy R."/>
            <person name="Gladieux P."/>
            <person name="Thoren M.H."/>
            <person name="Johannesson H."/>
        </authorList>
    </citation>
    <scope>NUCLEOTIDE SEQUENCE</scope>
    <source>
        <strain evidence="2">CBS 232.78</strain>
    </source>
</reference>
<name>A0AAE0K4A0_9PEZI</name>
<dbReference type="Proteomes" id="UP001285441">
    <property type="component" value="Unassembled WGS sequence"/>
</dbReference>
<keyword evidence="1" id="KW-1133">Transmembrane helix</keyword>
<evidence type="ECO:0000313" key="2">
    <source>
        <dbReference type="EMBL" id="KAK3369858.1"/>
    </source>
</evidence>
<comment type="caution">
    <text evidence="2">The sequence shown here is derived from an EMBL/GenBank/DDBJ whole genome shotgun (WGS) entry which is preliminary data.</text>
</comment>
<sequence length="365" mass="40595">MSCSRDPNYSFFDCLLWVEKEPGYIAEAVIIGALVIPLAVVWGISLRSIRAQHAAPLRMSQIFLRAAPPVFFFAVLCLVTSLGLTVSYFKGEYFAYKFRATQARQYLSVFGAFLYNTAAILIAASLSLSTLSALYLSLLPIVQEPFWKVLQIAIPLTALLVPFSLIVALFGINVDDLNYYWAHSQRRSSSGRFFTAPLALDIVVELVHLVVALGALIITIYARSKLRKAGMKRPGKLTNLLITTSILWLLRSSYTLAMAGGYSIRPIFSEQTTFENTLTSLYKGEHLRYAAFVNPFLNLWLAATVLALLTLTNRRFPPAAAAVPIFVDKTQGLPQQDYPHQQYLPQQPPQTRQFGHDLALGHGGQ</sequence>
<dbReference type="AlphaFoldDB" id="A0AAE0K4A0"/>
<feature type="transmembrane region" description="Helical" evidence="1">
    <location>
        <begin position="109"/>
        <end position="137"/>
    </location>
</feature>
<gene>
    <name evidence="2" type="ORF">B0H63DRAFT_485660</name>
</gene>
<keyword evidence="3" id="KW-1185">Reference proteome</keyword>
<feature type="transmembrane region" description="Helical" evidence="1">
    <location>
        <begin position="66"/>
        <end position="89"/>
    </location>
</feature>
<feature type="transmembrane region" description="Helical" evidence="1">
    <location>
        <begin position="24"/>
        <end position="45"/>
    </location>
</feature>